<keyword evidence="7" id="KW-0411">Iron-sulfur</keyword>
<dbReference type="GO" id="GO:0140078">
    <property type="term" value="F:class I DNA-(apurinic or apyrimidinic site) endonuclease activity"/>
    <property type="evidence" value="ECO:0007669"/>
    <property type="project" value="UniProtKB-EC"/>
</dbReference>
<keyword evidence="3" id="KW-0479">Metal-binding</keyword>
<dbReference type="PANTHER" id="PTHR10359">
    <property type="entry name" value="A/G-SPECIFIC ADENINE GLYCOSYLASE/ENDONUCLEASE III"/>
    <property type="match status" value="1"/>
</dbReference>
<comment type="caution">
    <text evidence="11">The sequence shown here is derived from an EMBL/GenBank/DDBJ whole genome shotgun (WGS) entry which is preliminary data.</text>
</comment>
<keyword evidence="2" id="KW-0004">4Fe-4S</keyword>
<keyword evidence="6" id="KW-0408">Iron</keyword>
<dbReference type="InterPro" id="IPR003265">
    <property type="entry name" value="HhH-GPD_domain"/>
</dbReference>
<dbReference type="Pfam" id="PF00730">
    <property type="entry name" value="HhH-GPD"/>
    <property type="match status" value="1"/>
</dbReference>
<reference evidence="11" key="1">
    <citation type="submission" date="2013-08" db="EMBL/GenBank/DDBJ databases">
        <authorList>
            <person name="Mendez C."/>
            <person name="Richter M."/>
            <person name="Ferrer M."/>
            <person name="Sanchez J."/>
        </authorList>
    </citation>
    <scope>NUCLEOTIDE SEQUENCE</scope>
</reference>
<dbReference type="EC" id="4.2.99.18" evidence="11"/>
<evidence type="ECO:0000256" key="9">
    <source>
        <dbReference type="ARBA" id="ARBA00023295"/>
    </source>
</evidence>
<dbReference type="PANTHER" id="PTHR10359:SF18">
    <property type="entry name" value="ENDONUCLEASE III"/>
    <property type="match status" value="1"/>
</dbReference>
<keyword evidence="5" id="KW-0378">Hydrolase</keyword>
<accession>T0ZFP7</accession>
<dbReference type="SUPFAM" id="SSF48150">
    <property type="entry name" value="DNA-glycosylase"/>
    <property type="match status" value="1"/>
</dbReference>
<keyword evidence="4" id="KW-0227">DNA damage</keyword>
<gene>
    <name evidence="11" type="ORF">B2A_10008</name>
</gene>
<dbReference type="GO" id="GO:0003677">
    <property type="term" value="F:DNA binding"/>
    <property type="evidence" value="ECO:0007669"/>
    <property type="project" value="InterPro"/>
</dbReference>
<keyword evidence="11" id="KW-0456">Lyase</keyword>
<evidence type="ECO:0000313" key="11">
    <source>
        <dbReference type="EMBL" id="EQD43137.1"/>
    </source>
</evidence>
<dbReference type="InterPro" id="IPR005759">
    <property type="entry name" value="Nth"/>
</dbReference>
<dbReference type="GO" id="GO:0051539">
    <property type="term" value="F:4 iron, 4 sulfur cluster binding"/>
    <property type="evidence" value="ECO:0007669"/>
    <property type="project" value="UniProtKB-KW"/>
</dbReference>
<evidence type="ECO:0000256" key="5">
    <source>
        <dbReference type="ARBA" id="ARBA00022801"/>
    </source>
</evidence>
<name>T0ZFP7_9ZZZZ</name>
<dbReference type="Gene3D" id="1.10.1670.10">
    <property type="entry name" value="Helix-hairpin-Helix base-excision DNA repair enzymes (C-terminal)"/>
    <property type="match status" value="1"/>
</dbReference>
<keyword evidence="11" id="KW-0255">Endonuclease</keyword>
<keyword evidence="11" id="KW-0540">Nuclease</keyword>
<proteinExistence type="inferred from homology"/>
<evidence type="ECO:0000256" key="2">
    <source>
        <dbReference type="ARBA" id="ARBA00022485"/>
    </source>
</evidence>
<dbReference type="AlphaFoldDB" id="T0ZFP7"/>
<dbReference type="Gene3D" id="1.10.340.30">
    <property type="entry name" value="Hypothetical protein, domain 2"/>
    <property type="match status" value="1"/>
</dbReference>
<feature type="domain" description="HhH-GPD" evidence="10">
    <location>
        <begin position="43"/>
        <end position="191"/>
    </location>
</feature>
<dbReference type="GO" id="GO:0006285">
    <property type="term" value="P:base-excision repair, AP site formation"/>
    <property type="evidence" value="ECO:0007669"/>
    <property type="project" value="TreeGrafter"/>
</dbReference>
<organism evidence="11">
    <name type="scientific">mine drainage metagenome</name>
    <dbReference type="NCBI Taxonomy" id="410659"/>
    <lineage>
        <taxon>unclassified sequences</taxon>
        <taxon>metagenomes</taxon>
        <taxon>ecological metagenomes</taxon>
    </lineage>
</organism>
<dbReference type="HAMAP" id="MF_00942">
    <property type="entry name" value="Nth"/>
    <property type="match status" value="1"/>
</dbReference>
<dbReference type="InterPro" id="IPR023170">
    <property type="entry name" value="HhH_base_excis_C"/>
</dbReference>
<keyword evidence="9" id="KW-0326">Glycosidase</keyword>
<dbReference type="FunFam" id="1.10.340.30:FF:000001">
    <property type="entry name" value="Endonuclease III"/>
    <property type="match status" value="1"/>
</dbReference>
<evidence type="ECO:0000256" key="4">
    <source>
        <dbReference type="ARBA" id="ARBA00022763"/>
    </source>
</evidence>
<dbReference type="InterPro" id="IPR000445">
    <property type="entry name" value="HhH_motif"/>
</dbReference>
<protein>
    <submittedName>
        <fullName evidence="11">Endonuclease III/Nth</fullName>
        <ecNumber evidence="11">4.2.99.18</ecNumber>
    </submittedName>
</protein>
<dbReference type="NCBIfam" id="TIGR01083">
    <property type="entry name" value="nth"/>
    <property type="match status" value="1"/>
</dbReference>
<evidence type="ECO:0000259" key="10">
    <source>
        <dbReference type="SMART" id="SM00478"/>
    </source>
</evidence>
<dbReference type="GO" id="GO:0046872">
    <property type="term" value="F:metal ion binding"/>
    <property type="evidence" value="ECO:0007669"/>
    <property type="project" value="UniProtKB-KW"/>
</dbReference>
<dbReference type="InterPro" id="IPR011257">
    <property type="entry name" value="DNA_glycosylase"/>
</dbReference>
<evidence type="ECO:0000256" key="1">
    <source>
        <dbReference type="ARBA" id="ARBA00008343"/>
    </source>
</evidence>
<dbReference type="EMBL" id="AUZZ01007226">
    <property type="protein sequence ID" value="EQD43137.1"/>
    <property type="molecule type" value="Genomic_DNA"/>
</dbReference>
<dbReference type="GO" id="GO:0019104">
    <property type="term" value="F:DNA N-glycosylase activity"/>
    <property type="evidence" value="ECO:0007669"/>
    <property type="project" value="TreeGrafter"/>
</dbReference>
<evidence type="ECO:0000256" key="3">
    <source>
        <dbReference type="ARBA" id="ARBA00022723"/>
    </source>
</evidence>
<keyword evidence="8" id="KW-0234">DNA repair</keyword>
<sequence length="216" mass="24587">MKKRDNKKFLNEVERRLKRRYSKEMRTSLEFASPFELLISTILSAQTTDRQVNIVTKRLFKEYGTAKIMASANPAKVRNYIKSIGLYRNKAKNIIAASKCLVDNYEGMVPRSIEKLVKIPGVGRKTANVVLSNAYHINEGIAIDTHCITVSNRLGIAKTPDPKRIEADMMEYIDRKEWNNISHLFIALGRDACTARVKYCDRCVLNDICPSSTVVK</sequence>
<dbReference type="CDD" id="cd00056">
    <property type="entry name" value="ENDO3c"/>
    <property type="match status" value="1"/>
</dbReference>
<evidence type="ECO:0000256" key="7">
    <source>
        <dbReference type="ARBA" id="ARBA00023014"/>
    </source>
</evidence>
<evidence type="ECO:0000256" key="6">
    <source>
        <dbReference type="ARBA" id="ARBA00023004"/>
    </source>
</evidence>
<dbReference type="SMART" id="SM00478">
    <property type="entry name" value="ENDO3c"/>
    <property type="match status" value="1"/>
</dbReference>
<evidence type="ECO:0000256" key="8">
    <source>
        <dbReference type="ARBA" id="ARBA00023204"/>
    </source>
</evidence>
<dbReference type="Pfam" id="PF00633">
    <property type="entry name" value="HHH"/>
    <property type="match status" value="1"/>
</dbReference>
<comment type="similarity">
    <text evidence="1">Belongs to the Nth/MutY family.</text>
</comment>
<dbReference type="PIRSF" id="PIRSF001435">
    <property type="entry name" value="Nth"/>
    <property type="match status" value="1"/>
</dbReference>
<reference evidence="11" key="2">
    <citation type="journal article" date="2014" name="ISME J.">
        <title>Microbial stratification in low pH oxic and suboxic macroscopic growths along an acid mine drainage.</title>
        <authorList>
            <person name="Mendez-Garcia C."/>
            <person name="Mesa V."/>
            <person name="Sprenger R.R."/>
            <person name="Richter M."/>
            <person name="Diez M.S."/>
            <person name="Solano J."/>
            <person name="Bargiela R."/>
            <person name="Golyshina O.V."/>
            <person name="Manteca A."/>
            <person name="Ramos J.L."/>
            <person name="Gallego J.R."/>
            <person name="Llorente I."/>
            <person name="Martins Dos Santos V.A."/>
            <person name="Jensen O.N."/>
            <person name="Pelaez A.I."/>
            <person name="Sanchez J."/>
            <person name="Ferrer M."/>
        </authorList>
    </citation>
    <scope>NUCLEOTIDE SEQUENCE</scope>
</reference>